<name>A0ABU4CT18_RHOJO</name>
<dbReference type="Proteomes" id="UP001185737">
    <property type="component" value="Unassembled WGS sequence"/>
</dbReference>
<reference evidence="2 3" key="1">
    <citation type="submission" date="2023-10" db="EMBL/GenBank/DDBJ databases">
        <title>Development of a sustainable strategy for remediation of hydrocarbon-contaminated territories based on the waste exchange concept.</title>
        <authorList>
            <person name="Krivoruchko A."/>
        </authorList>
    </citation>
    <scope>NUCLEOTIDE SEQUENCE [LARGE SCALE GENOMIC DNA]</scope>
    <source>
        <strain evidence="2 3">IEGM 60</strain>
    </source>
</reference>
<dbReference type="EMBL" id="JAWLKA010000044">
    <property type="protein sequence ID" value="MDV6286721.1"/>
    <property type="molecule type" value="Genomic_DNA"/>
</dbReference>
<keyword evidence="3" id="KW-1185">Reference proteome</keyword>
<feature type="signal peptide" evidence="1">
    <location>
        <begin position="1"/>
        <end position="34"/>
    </location>
</feature>
<dbReference type="RefSeq" id="WP_317571705.1">
    <property type="nucleotide sequence ID" value="NZ_JAWLKA010000044.1"/>
</dbReference>
<dbReference type="InterPro" id="IPR051200">
    <property type="entry name" value="Host-pathogen_enzymatic-act"/>
</dbReference>
<organism evidence="2 3">
    <name type="scientific">Rhodococcus jostii</name>
    <dbReference type="NCBI Taxonomy" id="132919"/>
    <lineage>
        <taxon>Bacteria</taxon>
        <taxon>Bacillati</taxon>
        <taxon>Actinomycetota</taxon>
        <taxon>Actinomycetes</taxon>
        <taxon>Mycobacteriales</taxon>
        <taxon>Nocardiaceae</taxon>
        <taxon>Rhodococcus</taxon>
    </lineage>
</organism>
<evidence type="ECO:0000256" key="1">
    <source>
        <dbReference type="SAM" id="SignalP"/>
    </source>
</evidence>
<dbReference type="InterPro" id="IPR011044">
    <property type="entry name" value="Quino_amine_DH_bsu"/>
</dbReference>
<comment type="caution">
    <text evidence="2">The sequence shown here is derived from an EMBL/GenBank/DDBJ whole genome shotgun (WGS) entry which is preliminary data.</text>
</comment>
<accession>A0ABU4CT18</accession>
<dbReference type="Gene3D" id="2.130.10.10">
    <property type="entry name" value="YVTN repeat-like/Quinoprotein amine dehydrogenase"/>
    <property type="match status" value="1"/>
</dbReference>
<keyword evidence="1" id="KW-0732">Signal</keyword>
<feature type="chain" id="PRO_5046671025" evidence="1">
    <location>
        <begin position="35"/>
        <end position="387"/>
    </location>
</feature>
<dbReference type="SUPFAM" id="SSF50969">
    <property type="entry name" value="YVTN repeat-like/Quinoprotein amine dehydrogenase"/>
    <property type="match status" value="1"/>
</dbReference>
<dbReference type="PANTHER" id="PTHR47197:SF3">
    <property type="entry name" value="DIHYDRO-HEME D1 DEHYDROGENASE"/>
    <property type="match status" value="1"/>
</dbReference>
<evidence type="ECO:0000313" key="3">
    <source>
        <dbReference type="Proteomes" id="UP001185737"/>
    </source>
</evidence>
<gene>
    <name evidence="2" type="primary">aztD</name>
    <name evidence="2" type="ORF">R3Q59_40305</name>
</gene>
<dbReference type="InterPro" id="IPR047697">
    <property type="entry name" value="AztD-like"/>
</dbReference>
<dbReference type="NCBIfam" id="NF038015">
    <property type="entry name" value="AztD"/>
    <property type="match status" value="1"/>
</dbReference>
<dbReference type="PANTHER" id="PTHR47197">
    <property type="entry name" value="PROTEIN NIRF"/>
    <property type="match status" value="1"/>
</dbReference>
<dbReference type="PROSITE" id="PS51257">
    <property type="entry name" value="PROKAR_LIPOPROTEIN"/>
    <property type="match status" value="1"/>
</dbReference>
<sequence length="387" mass="40751">MTLTRRPLPTAVAAVALSATLLTSCSTDSGTAEATTTDSATPRLALSYDGGVLVLDAQSLDVVGSAEVDGFTRLNPAGDDRHVLVSTGNSFTALDTAEPALTDVAFEAKTPGHVVRHDGKTVLFDDGTGLVRVFDPAGLSEGTPDTTEFTTPETHHGVAVELSDGSLLTTVGNEDERTGIVVLDRDRKEIARNEDCPGVHGEAVAAGETVVVGCQNGLLIYRGGVITKVTSPDPYGRIGNQAGDEDSPMILGDYKTDPDAELERPERVSLTDTATGQLSLVDLGTSYTFRSLGRAPHGEALVLGTDGAVHVIDPNTKAVSRTVDVLDPWTEPDKWQSPRPALYVQDHTAYVTDPANKKIHTIDLDTWTVSGQADLPETPNEITGVTG</sequence>
<evidence type="ECO:0000313" key="2">
    <source>
        <dbReference type="EMBL" id="MDV6286721.1"/>
    </source>
</evidence>
<proteinExistence type="predicted"/>
<dbReference type="InterPro" id="IPR015943">
    <property type="entry name" value="WD40/YVTN_repeat-like_dom_sf"/>
</dbReference>
<protein>
    <submittedName>
        <fullName evidence="2">Zinc metallochaperone AztD</fullName>
    </submittedName>
</protein>